<dbReference type="EMBL" id="CP060414">
    <property type="protein sequence ID" value="QNT59592.2"/>
    <property type="molecule type" value="Genomic_DNA"/>
</dbReference>
<accession>A0ACD0ZPK0</accession>
<gene>
    <name evidence="1" type="ORF">H7A79_0173</name>
</gene>
<evidence type="ECO:0000313" key="2">
    <source>
        <dbReference type="Proteomes" id="UP000516412"/>
    </source>
</evidence>
<protein>
    <submittedName>
        <fullName evidence="1">Uncharacterized protein</fullName>
    </submittedName>
</protein>
<sequence length="216" mass="23225">MPQRIEKQSLPPPRQGLCAKITPACFCTLAGLSLHVKQNMKKIIGIVALIGLNTIGIQTASAKIYTCVINGEITYTSRHTGNCEAANLPPIGRYSSSRYDAPQVYTPGAAKPEVKKQQAAVKREPVSGQAASVPAKYTPAAVAPAPKLSGSNSRRSILEQELANERKALSEAQQSLTSARTAKGGTIDQQQITQLQGHVLDRQQNIQALQRELGRM</sequence>
<dbReference type="Proteomes" id="UP000516412">
    <property type="component" value="Chromosome"/>
</dbReference>
<reference evidence="1" key="1">
    <citation type="submission" date="2024-06" db="EMBL/GenBank/DDBJ databases">
        <title>Complete Genome Sequence of mouse commensal type strain Neisseria musculi.</title>
        <authorList>
            <person name="Thapa E."/>
            <person name="Aluvathingal J."/>
            <person name="Nadendla S."/>
            <person name="Mehta A."/>
            <person name="Tettelin H."/>
            <person name="Weyand N.J."/>
        </authorList>
    </citation>
    <scope>NUCLEOTIDE SEQUENCE</scope>
    <source>
        <strain evidence="1">NW831</strain>
    </source>
</reference>
<proteinExistence type="predicted"/>
<keyword evidence="2" id="KW-1185">Reference proteome</keyword>
<organism evidence="1 2">
    <name type="scientific">Neisseria musculi</name>
    <dbReference type="NCBI Taxonomy" id="1815583"/>
    <lineage>
        <taxon>Bacteria</taxon>
        <taxon>Pseudomonadati</taxon>
        <taxon>Pseudomonadota</taxon>
        <taxon>Betaproteobacteria</taxon>
        <taxon>Neisseriales</taxon>
        <taxon>Neisseriaceae</taxon>
        <taxon>Neisseria</taxon>
    </lineage>
</organism>
<name>A0ACD0ZPK0_9NEIS</name>
<evidence type="ECO:0000313" key="1">
    <source>
        <dbReference type="EMBL" id="QNT59592.2"/>
    </source>
</evidence>